<proteinExistence type="predicted"/>
<dbReference type="InterPro" id="IPR021538">
    <property type="entry name" value="Syntaxin-5_N"/>
</dbReference>
<sequence>MHFLFPWTLFVFSAIMSTIIRRLSLMNQQTLNFLNILQGILHRETPELIRPDWAVLFQMASHHNLLPAVYNTVSNHPSFSEAPEDVKKSFLESAVGQSGGQFIRTQEFLSLCDSLQEEGLVPLELHVNPFGLETGIRRQMNNLFADPFRRAISLDIEGHTIYTLCPTEHYLFLFSIYTNILSAEV</sequence>
<reference evidence="2" key="1">
    <citation type="submission" date="2020-10" db="EMBL/GenBank/DDBJ databases">
        <authorList>
            <person name="Gilroy R."/>
        </authorList>
    </citation>
    <scope>NUCLEOTIDE SEQUENCE</scope>
    <source>
        <strain evidence="2">ChiBcec2-4451</strain>
    </source>
</reference>
<name>A0A9D1T616_9FIRM</name>
<feature type="domain" description="Syntaxin-5 N-terminal Sly1p-binding" evidence="1">
    <location>
        <begin position="104"/>
        <end position="116"/>
    </location>
</feature>
<dbReference type="Pfam" id="PF11416">
    <property type="entry name" value="Syntaxin-5_N"/>
    <property type="match status" value="1"/>
</dbReference>
<organism evidence="2 3">
    <name type="scientific">Candidatus Pullilachnospira stercoravium</name>
    <dbReference type="NCBI Taxonomy" id="2840913"/>
    <lineage>
        <taxon>Bacteria</taxon>
        <taxon>Bacillati</taxon>
        <taxon>Bacillota</taxon>
        <taxon>Clostridia</taxon>
        <taxon>Lachnospirales</taxon>
        <taxon>Lachnospiraceae</taxon>
        <taxon>Lachnospiraceae incertae sedis</taxon>
        <taxon>Candidatus Pullilachnospira</taxon>
    </lineage>
</organism>
<evidence type="ECO:0000259" key="1">
    <source>
        <dbReference type="Pfam" id="PF11416"/>
    </source>
</evidence>
<dbReference type="EMBL" id="DVON01000046">
    <property type="protein sequence ID" value="HIV11998.1"/>
    <property type="molecule type" value="Genomic_DNA"/>
</dbReference>
<protein>
    <recommendedName>
        <fullName evidence="1">Syntaxin-5 N-terminal Sly1p-binding domain-containing protein</fullName>
    </recommendedName>
</protein>
<reference evidence="2" key="2">
    <citation type="journal article" date="2021" name="PeerJ">
        <title>Extensive microbial diversity within the chicken gut microbiome revealed by metagenomics and culture.</title>
        <authorList>
            <person name="Gilroy R."/>
            <person name="Ravi A."/>
            <person name="Getino M."/>
            <person name="Pursley I."/>
            <person name="Horton D.L."/>
            <person name="Alikhan N.F."/>
            <person name="Baker D."/>
            <person name="Gharbi K."/>
            <person name="Hall N."/>
            <person name="Watson M."/>
            <person name="Adriaenssens E.M."/>
            <person name="Foster-Nyarko E."/>
            <person name="Jarju S."/>
            <person name="Secka A."/>
            <person name="Antonio M."/>
            <person name="Oren A."/>
            <person name="Chaudhuri R.R."/>
            <person name="La Ragione R."/>
            <person name="Hildebrand F."/>
            <person name="Pallen M.J."/>
        </authorList>
    </citation>
    <scope>NUCLEOTIDE SEQUENCE</scope>
    <source>
        <strain evidence="2">ChiBcec2-4451</strain>
    </source>
</reference>
<evidence type="ECO:0000313" key="2">
    <source>
        <dbReference type="EMBL" id="HIV11998.1"/>
    </source>
</evidence>
<comment type="caution">
    <text evidence="2">The sequence shown here is derived from an EMBL/GenBank/DDBJ whole genome shotgun (WGS) entry which is preliminary data.</text>
</comment>
<dbReference type="AlphaFoldDB" id="A0A9D1T616"/>
<gene>
    <name evidence="2" type="ORF">IAA63_02515</name>
</gene>
<evidence type="ECO:0000313" key="3">
    <source>
        <dbReference type="Proteomes" id="UP000886723"/>
    </source>
</evidence>
<dbReference type="Proteomes" id="UP000886723">
    <property type="component" value="Unassembled WGS sequence"/>
</dbReference>
<accession>A0A9D1T616</accession>